<keyword evidence="8" id="KW-0966">Cell projection</keyword>
<evidence type="ECO:0000313" key="8">
    <source>
        <dbReference type="EMBL" id="AKF07843.1"/>
    </source>
</evidence>
<keyword evidence="6 7" id="KW-0472">Membrane</keyword>
<dbReference type="Gene3D" id="3.40.30.60">
    <property type="entry name" value="FHIPEP family, domain 1"/>
    <property type="match status" value="1"/>
</dbReference>
<dbReference type="Proteomes" id="UP000034883">
    <property type="component" value="Chromosome"/>
</dbReference>
<feature type="transmembrane region" description="Helical" evidence="7">
    <location>
        <begin position="44"/>
        <end position="63"/>
    </location>
</feature>
<keyword evidence="8" id="KW-0282">Flagellum</keyword>
<dbReference type="InterPro" id="IPR025505">
    <property type="entry name" value="FHIPEP_CS"/>
</dbReference>
<dbReference type="Gene3D" id="3.40.50.12790">
    <property type="entry name" value="FHIPEP family, domain 4"/>
    <property type="match status" value="1"/>
</dbReference>
<dbReference type="KEGG" id="samy:DB32_004992"/>
<organism evidence="8 9">
    <name type="scientific">Sandaracinus amylolyticus</name>
    <dbReference type="NCBI Taxonomy" id="927083"/>
    <lineage>
        <taxon>Bacteria</taxon>
        <taxon>Pseudomonadati</taxon>
        <taxon>Myxococcota</taxon>
        <taxon>Polyangia</taxon>
        <taxon>Polyangiales</taxon>
        <taxon>Sandaracinaceae</taxon>
        <taxon>Sandaracinus</taxon>
    </lineage>
</organism>
<dbReference type="PROSITE" id="PS00994">
    <property type="entry name" value="FHIPEP"/>
    <property type="match status" value="1"/>
</dbReference>
<protein>
    <submittedName>
        <fullName evidence="8">Flagellar biosynthesis protein FlhA</fullName>
    </submittedName>
</protein>
<keyword evidence="5 7" id="KW-1133">Transmembrane helix</keyword>
<evidence type="ECO:0000256" key="2">
    <source>
        <dbReference type="ARBA" id="ARBA00008835"/>
    </source>
</evidence>
<accession>A0A0F6W5A3</accession>
<dbReference type="GO" id="GO:0005886">
    <property type="term" value="C:plasma membrane"/>
    <property type="evidence" value="ECO:0007669"/>
    <property type="project" value="UniProtKB-SubCell"/>
</dbReference>
<dbReference type="PANTHER" id="PTHR30161">
    <property type="entry name" value="FLAGELLAR EXPORT PROTEIN, MEMBRANE FLHA SUBUNIT-RELATED"/>
    <property type="match status" value="1"/>
</dbReference>
<dbReference type="STRING" id="927083.DB32_004992"/>
<proteinExistence type="inferred from homology"/>
<feature type="transmembrane region" description="Helical" evidence="7">
    <location>
        <begin position="202"/>
        <end position="224"/>
    </location>
</feature>
<keyword evidence="8" id="KW-0969">Cilium</keyword>
<dbReference type="Pfam" id="PF00771">
    <property type="entry name" value="FHIPEP"/>
    <property type="match status" value="1"/>
</dbReference>
<reference evidence="8 9" key="1">
    <citation type="submission" date="2015-03" db="EMBL/GenBank/DDBJ databases">
        <title>Genome assembly of Sandaracinus amylolyticus DSM 53668.</title>
        <authorList>
            <person name="Sharma G."/>
            <person name="Subramanian S."/>
        </authorList>
    </citation>
    <scope>NUCLEOTIDE SEQUENCE [LARGE SCALE GENOMIC DNA]</scope>
    <source>
        <strain evidence="8 9">DSM 53668</strain>
    </source>
</reference>
<evidence type="ECO:0000256" key="3">
    <source>
        <dbReference type="ARBA" id="ARBA00022475"/>
    </source>
</evidence>
<feature type="transmembrane region" description="Helical" evidence="7">
    <location>
        <begin position="116"/>
        <end position="135"/>
    </location>
</feature>
<dbReference type="OrthoDB" id="9759185at2"/>
<comment type="subcellular location">
    <subcellularLocation>
        <location evidence="1">Cell membrane</location>
        <topology evidence="1">Multi-pass membrane protein</topology>
    </subcellularLocation>
</comment>
<dbReference type="PRINTS" id="PR00949">
    <property type="entry name" value="TYPE3IMAPROT"/>
</dbReference>
<evidence type="ECO:0000256" key="6">
    <source>
        <dbReference type="ARBA" id="ARBA00023136"/>
    </source>
</evidence>
<dbReference type="InterPro" id="IPR001712">
    <property type="entry name" value="T3SS_FHIPEP"/>
</dbReference>
<dbReference type="GO" id="GO:0009306">
    <property type="term" value="P:protein secretion"/>
    <property type="evidence" value="ECO:0007669"/>
    <property type="project" value="InterPro"/>
</dbReference>
<keyword evidence="3" id="KW-1003">Cell membrane</keyword>
<feature type="transmembrane region" description="Helical" evidence="7">
    <location>
        <begin position="20"/>
        <end position="38"/>
    </location>
</feature>
<feature type="transmembrane region" description="Helical" evidence="7">
    <location>
        <begin position="75"/>
        <end position="96"/>
    </location>
</feature>
<dbReference type="RefSeq" id="WP_053235056.1">
    <property type="nucleotide sequence ID" value="NZ_CP011125.1"/>
</dbReference>
<evidence type="ECO:0000256" key="7">
    <source>
        <dbReference type="SAM" id="Phobius"/>
    </source>
</evidence>
<evidence type="ECO:0000256" key="4">
    <source>
        <dbReference type="ARBA" id="ARBA00022692"/>
    </source>
</evidence>
<evidence type="ECO:0000256" key="1">
    <source>
        <dbReference type="ARBA" id="ARBA00004651"/>
    </source>
</evidence>
<evidence type="ECO:0000313" key="9">
    <source>
        <dbReference type="Proteomes" id="UP000034883"/>
    </source>
</evidence>
<dbReference type="InterPro" id="IPR042194">
    <property type="entry name" value="FHIPEP_1"/>
</dbReference>
<keyword evidence="4 7" id="KW-0812">Transmembrane</keyword>
<dbReference type="EMBL" id="CP011125">
    <property type="protein sequence ID" value="AKF07843.1"/>
    <property type="molecule type" value="Genomic_DNA"/>
</dbReference>
<dbReference type="AlphaFoldDB" id="A0A0F6W5A3"/>
<evidence type="ECO:0000256" key="5">
    <source>
        <dbReference type="ARBA" id="ARBA00022989"/>
    </source>
</evidence>
<comment type="similarity">
    <text evidence="2">Belongs to the FHIPEP (flagella/HR/invasion proteins export pore) family.</text>
</comment>
<gene>
    <name evidence="8" type="ORF">DB32_004992</name>
</gene>
<dbReference type="InterPro" id="IPR042196">
    <property type="entry name" value="FHIPEP_4"/>
</dbReference>
<dbReference type="Gene3D" id="1.10.8.540">
    <property type="entry name" value="FHIPEP family, domain 3"/>
    <property type="match status" value="1"/>
</dbReference>
<name>A0A0F6W5A3_9BACT</name>
<sequence length="614" mass="65528">MPAPTTSSSDPATVRRYADAGLALLVVLIVGMMIVPLPTPLLDVLLAGNVSLAIVILLVAMYVPDALAFTSFPTILLITTLFRLALNVSSTRLILLQADAGEVIRAFGDFVVQGNYVVGAVVFLILTLIQFMVIARGSERVAEVGARFALDAMPGKQMAIDADLRSGALGHDEARRRRRLLQRESQFYGAMDGAMKFVKGDAIAGIVITGVNIVFGVVIGVAMHDMGALESLQRYGLLTIGDGLVSQIPSLLISTAAGLVVTRVASEDEQSSLGGDVGRQIFGNPRALAIASGFLVLLAIVPGLPPAPFVVLAAVFGGVAWRLSRRAPRVDVRDVERSPRLVPITIELGAALAAGLDGLLERDVPALRDRLFASLGVVLPEVRAHASSTLAPRDYAIHLHEIPVARGELADDELVAILERAVRRRAADLVGLQEVQSMLDQLERTHPALVRHVVPKPIALPLLADVLRRLVDEGVSIRPLREILEALATATATDPAALADSLRVALRRHLTHAHADGGVLEVLVLDPEIEETLRDGLQRSGALALPPSTARDVVAVVRRAVSSREGRVPPLLTQPDVRRALRRLLEVELPDVAVLAYTELDPAVTVKTVGRVAL</sequence>
<keyword evidence="9" id="KW-1185">Reference proteome</keyword>
<dbReference type="InterPro" id="IPR042193">
    <property type="entry name" value="FHIPEP_3"/>
</dbReference>